<accession>A0A1R0XUM9</accession>
<sequence>MKTMLRLYHEGNTDYHSTFFDLLHGDTETKQTKGLSYLFSRYPNLIQLFLKEVTRLTSNKYTEFKQGFDFVQVDAEMLSAGVKKIRRDITLSLFQGNTKKLVIIIEAKSVSASVLQKDITRQLESYLDPTNFPLDANVPKVGVTLTKYRVLHPPETGFVSLTWTDILELINDVISQEKRRGEDVTVATEFIDFIKGVRKGMKYYEVEVLSVAAGKTYELTKNYFIHACPHTAKGFSYKTPIYITFRSSGGGEMEFLYKIDEIVVLDPLSPSLNALLEGVQIDFATRIKEYISNRINGGYGFNHPGEEYRFYNLCSKGVIHLKHLPKPQINNSGARYYSIAELIKGEKVVFVESQDR</sequence>
<evidence type="ECO:0000313" key="2">
    <source>
        <dbReference type="Proteomes" id="UP000187439"/>
    </source>
</evidence>
<dbReference type="RefSeq" id="WP_076120143.1">
    <property type="nucleotide sequence ID" value="NZ_MPTC01000016.1"/>
</dbReference>
<organism evidence="1 2">
    <name type="scientific">Paenibacillus odorifer</name>
    <dbReference type="NCBI Taxonomy" id="189426"/>
    <lineage>
        <taxon>Bacteria</taxon>
        <taxon>Bacillati</taxon>
        <taxon>Bacillota</taxon>
        <taxon>Bacilli</taxon>
        <taxon>Bacillales</taxon>
        <taxon>Paenibacillaceae</taxon>
        <taxon>Paenibacillus</taxon>
    </lineage>
</organism>
<proteinExistence type="predicted"/>
<comment type="caution">
    <text evidence="1">The sequence shown here is derived from an EMBL/GenBank/DDBJ whole genome shotgun (WGS) entry which is preliminary data.</text>
</comment>
<gene>
    <name evidence="1" type="ORF">BSK52_18210</name>
</gene>
<dbReference type="Proteomes" id="UP000187439">
    <property type="component" value="Unassembled WGS sequence"/>
</dbReference>
<evidence type="ECO:0008006" key="3">
    <source>
        <dbReference type="Google" id="ProtNLM"/>
    </source>
</evidence>
<dbReference type="AlphaFoldDB" id="A0A1R0XUM9"/>
<reference evidence="1 2" key="1">
    <citation type="submission" date="2016-10" db="EMBL/GenBank/DDBJ databases">
        <title>Paenibacillus species isolates.</title>
        <authorList>
            <person name="Beno S.M."/>
        </authorList>
    </citation>
    <scope>NUCLEOTIDE SEQUENCE [LARGE SCALE GENOMIC DNA]</scope>
    <source>
        <strain evidence="1 2">FSL H7-0710</strain>
    </source>
</reference>
<name>A0A1R0XUM9_9BACL</name>
<protein>
    <recommendedName>
        <fullName evidence="3">PD-(D/E)XK nuclease superfamily protein</fullName>
    </recommendedName>
</protein>
<evidence type="ECO:0000313" key="1">
    <source>
        <dbReference type="EMBL" id="OMD38848.1"/>
    </source>
</evidence>
<dbReference type="OrthoDB" id="9255747at2"/>
<dbReference type="EMBL" id="MPTC01000016">
    <property type="protein sequence ID" value="OMD38848.1"/>
    <property type="molecule type" value="Genomic_DNA"/>
</dbReference>